<reference evidence="2 3" key="1">
    <citation type="submission" date="2020-05" db="EMBL/GenBank/DDBJ databases">
        <title>Vigna angularis (adzuki bean) Var. LongXiaoDou No. 4 denovo assembly.</title>
        <authorList>
            <person name="Xiang H."/>
        </authorList>
    </citation>
    <scope>NUCLEOTIDE SEQUENCE [LARGE SCALE GENOMIC DNA]</scope>
    <source>
        <tissue evidence="2">Leaf</tissue>
    </source>
</reference>
<protein>
    <submittedName>
        <fullName evidence="2">Uncharacterized protein</fullName>
    </submittedName>
</protein>
<keyword evidence="1" id="KW-1133">Transmembrane helix</keyword>
<keyword evidence="1" id="KW-0812">Transmembrane</keyword>
<name>A0A8T0KKF0_PHAAN</name>
<gene>
    <name evidence="2" type="ORF">HKW66_Vig0080060</name>
</gene>
<comment type="caution">
    <text evidence="2">The sequence shown here is derived from an EMBL/GenBank/DDBJ whole genome shotgun (WGS) entry which is preliminary data.</text>
</comment>
<feature type="transmembrane region" description="Helical" evidence="1">
    <location>
        <begin position="60"/>
        <end position="79"/>
    </location>
</feature>
<accession>A0A8T0KKF0</accession>
<keyword evidence="1" id="KW-0472">Membrane</keyword>
<organism evidence="2 3">
    <name type="scientific">Phaseolus angularis</name>
    <name type="common">Azuki bean</name>
    <name type="synonym">Vigna angularis</name>
    <dbReference type="NCBI Taxonomy" id="3914"/>
    <lineage>
        <taxon>Eukaryota</taxon>
        <taxon>Viridiplantae</taxon>
        <taxon>Streptophyta</taxon>
        <taxon>Embryophyta</taxon>
        <taxon>Tracheophyta</taxon>
        <taxon>Spermatophyta</taxon>
        <taxon>Magnoliopsida</taxon>
        <taxon>eudicotyledons</taxon>
        <taxon>Gunneridae</taxon>
        <taxon>Pentapetalae</taxon>
        <taxon>rosids</taxon>
        <taxon>fabids</taxon>
        <taxon>Fabales</taxon>
        <taxon>Fabaceae</taxon>
        <taxon>Papilionoideae</taxon>
        <taxon>50 kb inversion clade</taxon>
        <taxon>NPAAA clade</taxon>
        <taxon>indigoferoid/millettioid clade</taxon>
        <taxon>Phaseoleae</taxon>
        <taxon>Vigna</taxon>
    </lineage>
</organism>
<proteinExistence type="predicted"/>
<sequence length="125" mass="12985">MCATLVFSTNVTVCSVCTLQAKQPQAQDESSMIMKSLCWTSCCTFQAAALDTLLQCGMCLFFFPSAACLVGPVVCMLLMGHDVLLSCLLVSPSTSFMCGGSPCAPPIAFLPVCTPSSCAHGLLAG</sequence>
<evidence type="ECO:0000313" key="2">
    <source>
        <dbReference type="EMBL" id="KAG2399512.1"/>
    </source>
</evidence>
<evidence type="ECO:0000256" key="1">
    <source>
        <dbReference type="SAM" id="Phobius"/>
    </source>
</evidence>
<dbReference type="AlphaFoldDB" id="A0A8T0KKF0"/>
<evidence type="ECO:0000313" key="3">
    <source>
        <dbReference type="Proteomes" id="UP000743370"/>
    </source>
</evidence>
<dbReference type="Proteomes" id="UP000743370">
    <property type="component" value="Unassembled WGS sequence"/>
</dbReference>
<dbReference type="EMBL" id="JABFOF010000004">
    <property type="protein sequence ID" value="KAG2399512.1"/>
    <property type="molecule type" value="Genomic_DNA"/>
</dbReference>